<proteinExistence type="predicted"/>
<name>A0ACB7YPZ8_9ERIC</name>
<protein>
    <submittedName>
        <fullName evidence="1">Uncharacterized protein</fullName>
    </submittedName>
</protein>
<dbReference type="Proteomes" id="UP000828048">
    <property type="component" value="Chromosome 11"/>
</dbReference>
<dbReference type="EMBL" id="CM037161">
    <property type="protein sequence ID" value="KAH7855711.1"/>
    <property type="molecule type" value="Genomic_DNA"/>
</dbReference>
<gene>
    <name evidence="1" type="ORF">Vadar_027959</name>
</gene>
<reference evidence="1 2" key="1">
    <citation type="journal article" date="2021" name="Hortic Res">
        <title>High-quality reference genome and annotation aids understanding of berry development for evergreen blueberry (Vaccinium darrowii).</title>
        <authorList>
            <person name="Yu J."/>
            <person name="Hulse-Kemp A.M."/>
            <person name="Babiker E."/>
            <person name="Staton M."/>
        </authorList>
    </citation>
    <scope>NUCLEOTIDE SEQUENCE [LARGE SCALE GENOMIC DNA]</scope>
    <source>
        <strain evidence="2">cv. NJ 8807/NJ 8810</strain>
        <tissue evidence="1">Young leaf</tissue>
    </source>
</reference>
<sequence>MNFTDPSTALLAAAGLDTVKLFDVSVDSGDPCTLTYTPSPSFQVNSVKWNHTNLVVASAGDDKRISLWRKNGQSMGTIPVAGIDSGDNIEESIMAISFSSKGSRYLCSGGSGQVVRIWDLQRKRCIKWLRGHTDTITGAVYNCKDEHLASISLKGDLILHNLASGARATELKDPNDQVLRVLDYSRISRHLLATAGDDGSVHLWDTTGRSPKVSWLKQHSAPTAGVSFSPSNDKVIATVGLDKKLYTFDSGSRRPAFCIPYEAPFSSLAFRDDGWVLAAGTSSGRVVFYDVRGKPQPFTVLRAFGNSEAVTSLCWQRSKPVLVNENNCTAETALLGGAVEDSILMPDPLPSVTSSSLSSVLATAGSRNAGRSEETSVRSTLWTGGSLARLHAPRSYNFKDDMEVFSPLVEVQPITPSLDRLWSEREISKKDQPVSKKSSALFSSSSRRFPLSEEGGSDLHPIFDWKSNSTTVQDGTCSSTQMGSSPTPSTKSDDSSSITPPEAWGGERFSDKLTHHHQSVTLPSRFSTLASSSLMSGSMFSVTEDLTLSKSQTSMSYQSSSSLSLGNLQSRDMSNQETSLGFSEHVPFSSASASLSQVTKSILGQSNLDLLGPALTLPRRYSTYAERISTTPALSDGTSVSVGSPKTKKTGAETREELLNSLLFRSNTSFATGSVTLPSVNGGVSQPQKIPSQLDMQQGTSFTLQLFQRTLEETLASFQKSIHEDMRNLHIEILRQFHMQEMEMSSTMSLILENQAELMKEVLSLRKEIQQLRQFL</sequence>
<evidence type="ECO:0000313" key="1">
    <source>
        <dbReference type="EMBL" id="KAH7855711.1"/>
    </source>
</evidence>
<keyword evidence="2" id="KW-1185">Reference proteome</keyword>
<evidence type="ECO:0000313" key="2">
    <source>
        <dbReference type="Proteomes" id="UP000828048"/>
    </source>
</evidence>
<accession>A0ACB7YPZ8</accession>
<comment type="caution">
    <text evidence="1">The sequence shown here is derived from an EMBL/GenBank/DDBJ whole genome shotgun (WGS) entry which is preliminary data.</text>
</comment>
<organism evidence="1 2">
    <name type="scientific">Vaccinium darrowii</name>
    <dbReference type="NCBI Taxonomy" id="229202"/>
    <lineage>
        <taxon>Eukaryota</taxon>
        <taxon>Viridiplantae</taxon>
        <taxon>Streptophyta</taxon>
        <taxon>Embryophyta</taxon>
        <taxon>Tracheophyta</taxon>
        <taxon>Spermatophyta</taxon>
        <taxon>Magnoliopsida</taxon>
        <taxon>eudicotyledons</taxon>
        <taxon>Gunneridae</taxon>
        <taxon>Pentapetalae</taxon>
        <taxon>asterids</taxon>
        <taxon>Ericales</taxon>
        <taxon>Ericaceae</taxon>
        <taxon>Vaccinioideae</taxon>
        <taxon>Vaccinieae</taxon>
        <taxon>Vaccinium</taxon>
    </lineage>
</organism>